<dbReference type="STRING" id="1111077.M1W1C6"/>
<keyword evidence="3" id="KW-1185">Reference proteome</keyword>
<dbReference type="AlphaFoldDB" id="M1W1C6"/>
<dbReference type="OrthoDB" id="10584930at2759"/>
<dbReference type="HOGENOM" id="CLU_1713058_0_0_1"/>
<feature type="coiled-coil region" evidence="1">
    <location>
        <begin position="27"/>
        <end position="54"/>
    </location>
</feature>
<protein>
    <submittedName>
        <fullName evidence="2">Uncharacterized protein</fullName>
    </submittedName>
</protein>
<dbReference type="Proteomes" id="UP000016801">
    <property type="component" value="Unassembled WGS sequence"/>
</dbReference>
<evidence type="ECO:0000256" key="1">
    <source>
        <dbReference type="SAM" id="Coils"/>
    </source>
</evidence>
<proteinExistence type="predicted"/>
<comment type="caution">
    <text evidence="2">The sequence shown here is derived from an EMBL/GenBank/DDBJ whole genome shotgun (WGS) entry which is preliminary data.</text>
</comment>
<evidence type="ECO:0000313" key="3">
    <source>
        <dbReference type="Proteomes" id="UP000016801"/>
    </source>
</evidence>
<keyword evidence="1" id="KW-0175">Coiled coil</keyword>
<sequence>MSSLDALDAQSQAQLHAAIQQAVQEGLAATEQRLAQSEAVREQQAAQLAELNSAFQQLHGASRASRDDMRAGEPFTEFLVRFDNRFESQLAKADRLGNADGDKIEMLQMALHADSDVRATPVINVSPSESLAVAAVVNDPGIRREAERSPNGP</sequence>
<accession>M1W1C6</accession>
<dbReference type="EMBL" id="CAGA01000025">
    <property type="protein sequence ID" value="CCE30826.1"/>
    <property type="molecule type" value="Genomic_DNA"/>
</dbReference>
<name>M1W1C6_CLAP2</name>
<dbReference type="VEuPathDB" id="FungiDB:CPUR_04675"/>
<organism evidence="2 3">
    <name type="scientific">Claviceps purpurea (strain 20.1)</name>
    <name type="common">Ergot fungus</name>
    <name type="synonym">Sphacelia segetum</name>
    <dbReference type="NCBI Taxonomy" id="1111077"/>
    <lineage>
        <taxon>Eukaryota</taxon>
        <taxon>Fungi</taxon>
        <taxon>Dikarya</taxon>
        <taxon>Ascomycota</taxon>
        <taxon>Pezizomycotina</taxon>
        <taxon>Sordariomycetes</taxon>
        <taxon>Hypocreomycetidae</taxon>
        <taxon>Hypocreales</taxon>
        <taxon>Clavicipitaceae</taxon>
        <taxon>Claviceps</taxon>
    </lineage>
</organism>
<gene>
    <name evidence="2" type="ORF">CPUR_04675</name>
</gene>
<reference evidence="2 3" key="1">
    <citation type="journal article" date="2013" name="PLoS Genet.">
        <title>Plant-symbiotic fungi as chemical engineers: Multi-genome analysis of the Clavicipitaceae reveals dynamics of alkaloid loci.</title>
        <authorList>
            <person name="Schardl C.L."/>
            <person name="Young C.A."/>
            <person name="Hesse U."/>
            <person name="Amyotte S.G."/>
            <person name="Andreeva K."/>
            <person name="Calie P.J."/>
            <person name="Fleetwood D.J."/>
            <person name="Haws D.C."/>
            <person name="Moore N."/>
            <person name="Oeser B."/>
            <person name="Panaccione D.G."/>
            <person name="Schweri K.K."/>
            <person name="Voisey C.R."/>
            <person name="Farman M.L."/>
            <person name="Jaromczyk J.W."/>
            <person name="Roe B.A."/>
            <person name="O'Sullivan D.M."/>
            <person name="Scott B."/>
            <person name="Tudzynski P."/>
            <person name="An Z."/>
            <person name="Arnaoudova E.G."/>
            <person name="Bullock C.T."/>
            <person name="Charlton N.D."/>
            <person name="Chen L."/>
            <person name="Cox M."/>
            <person name="Dinkins R.D."/>
            <person name="Florea S."/>
            <person name="Glenn A.E."/>
            <person name="Gordon A."/>
            <person name="Gueldener U."/>
            <person name="Harris D.R."/>
            <person name="Hollin W."/>
            <person name="Jaromczyk J."/>
            <person name="Johnson R.D."/>
            <person name="Khan A.K."/>
            <person name="Leistner E."/>
            <person name="Leuchtmann A."/>
            <person name="Li C."/>
            <person name="Liu J."/>
            <person name="Liu J."/>
            <person name="Liu M."/>
            <person name="Mace W."/>
            <person name="Machado C."/>
            <person name="Nagabhyru P."/>
            <person name="Pan J."/>
            <person name="Schmid J."/>
            <person name="Sugawara K."/>
            <person name="Steiner U."/>
            <person name="Takach J.E."/>
            <person name="Tanaka E."/>
            <person name="Webb J.S."/>
            <person name="Wilson E.V."/>
            <person name="Wiseman J.L."/>
            <person name="Yoshida R."/>
            <person name="Zeng Z."/>
        </authorList>
    </citation>
    <scope>NUCLEOTIDE SEQUENCE [LARGE SCALE GENOMIC DNA]</scope>
    <source>
        <strain evidence="2 3">20.1</strain>
    </source>
</reference>
<evidence type="ECO:0000313" key="2">
    <source>
        <dbReference type="EMBL" id="CCE30826.1"/>
    </source>
</evidence>